<dbReference type="PANTHER" id="PTHR48098:SF1">
    <property type="entry name" value="DIACYLGLYCEROL ACYLTRANSFERASE_MYCOLYLTRANSFERASE AG85A"/>
    <property type="match status" value="1"/>
</dbReference>
<dbReference type="SUPFAM" id="SSF53474">
    <property type="entry name" value="alpha/beta-Hydrolases"/>
    <property type="match status" value="1"/>
</dbReference>
<comment type="caution">
    <text evidence="1">The sequence shown here is derived from an EMBL/GenBank/DDBJ whole genome shotgun (WGS) entry which is preliminary data.</text>
</comment>
<dbReference type="GO" id="GO:0016747">
    <property type="term" value="F:acyltransferase activity, transferring groups other than amino-acyl groups"/>
    <property type="evidence" value="ECO:0007669"/>
    <property type="project" value="TreeGrafter"/>
</dbReference>
<protein>
    <submittedName>
        <fullName evidence="1">Esterase family protein</fullName>
    </submittedName>
</protein>
<reference evidence="1 2" key="1">
    <citation type="submission" date="2020-04" db="EMBL/GenBank/DDBJ databases">
        <authorList>
            <person name="Yin C."/>
        </authorList>
    </citation>
    <scope>NUCLEOTIDE SEQUENCE [LARGE SCALE GENOMIC DNA]</scope>
    <source>
        <strain evidence="1 2">Ae27</strain>
    </source>
</reference>
<dbReference type="Pfam" id="PF00756">
    <property type="entry name" value="Esterase"/>
    <property type="match status" value="1"/>
</dbReference>
<organism evidence="1 2">
    <name type="scientific">Chitinophaga varians</name>
    <dbReference type="NCBI Taxonomy" id="2202339"/>
    <lineage>
        <taxon>Bacteria</taxon>
        <taxon>Pseudomonadati</taxon>
        <taxon>Bacteroidota</taxon>
        <taxon>Chitinophagia</taxon>
        <taxon>Chitinophagales</taxon>
        <taxon>Chitinophagaceae</taxon>
        <taxon>Chitinophaga</taxon>
    </lineage>
</organism>
<name>A0A847S083_9BACT</name>
<dbReference type="EMBL" id="JABAIA010000004">
    <property type="protein sequence ID" value="NLR68802.1"/>
    <property type="molecule type" value="Genomic_DNA"/>
</dbReference>
<keyword evidence="2" id="KW-1185">Reference proteome</keyword>
<dbReference type="PANTHER" id="PTHR48098">
    <property type="entry name" value="ENTEROCHELIN ESTERASE-RELATED"/>
    <property type="match status" value="1"/>
</dbReference>
<dbReference type="AlphaFoldDB" id="A0A847S083"/>
<dbReference type="Gene3D" id="3.40.50.1820">
    <property type="entry name" value="alpha/beta hydrolase"/>
    <property type="match status" value="1"/>
</dbReference>
<sequence length="311" mass="34775">MTVVQYPSKTLGKRREMSVYTPPGYTENRKYPVLYLLHGLGQDYRQWTEWCQADNVIDNLIADGKMQPVIMVFPNCDTRLTVTDTASSGRSGRADGFEGYGKPFEEDLLKDIIPYIDSHYSTISNREHRALAGLSMGGGQSLNIGLYHLETFAYVGGFSSAPNTNKFGGMYTDVPFIPDLKAAREQLKLLWIGCGNKDGLFGISEKAHQYLSGIGMPHVWNVDTNGHDNTEWDRNLYLFAQQIFIQQHQPGRLQTFAPGQVRLLSGPFLDAQRTDEKYILSMDPDRLLAPFQQDAGIPVKKKIMAAGRAGA</sequence>
<evidence type="ECO:0000313" key="2">
    <source>
        <dbReference type="Proteomes" id="UP000570474"/>
    </source>
</evidence>
<evidence type="ECO:0000313" key="1">
    <source>
        <dbReference type="EMBL" id="NLR68802.1"/>
    </source>
</evidence>
<dbReference type="Proteomes" id="UP000570474">
    <property type="component" value="Unassembled WGS sequence"/>
</dbReference>
<dbReference type="InterPro" id="IPR000801">
    <property type="entry name" value="Esterase-like"/>
</dbReference>
<dbReference type="InterPro" id="IPR050583">
    <property type="entry name" value="Mycobacterial_A85_antigen"/>
</dbReference>
<proteinExistence type="predicted"/>
<gene>
    <name evidence="1" type="ORF">HGH92_31165</name>
</gene>
<dbReference type="InterPro" id="IPR029058">
    <property type="entry name" value="AB_hydrolase_fold"/>
</dbReference>
<accession>A0A847S083</accession>